<proteinExistence type="predicted"/>
<name>A0ABR0CGU9_PURLI</name>
<gene>
    <name evidence="1" type="ORF">Purlil1_133</name>
</gene>
<sequence length="366" mass="38389">MDLSGSREHHGAATRGEEQYAVSLAHVFTRQTGSRSGAFPESNFLTTLLGTLSRGSGRDIIARWVGNSLLRSGSGDGPRCKRVFAVELGGSRASTEQQQQRAESPTDIYSAALAGLSGADADADAAAARVSSEVAAPTPHPSMSHVSRVCVSGARGPVLSNLREPLPSTRGHNSCTSGPTLSAFAPRSAAWALFSFGTRSVSRPRRPGCRDTPSGLRIHPPLFRLQQPAPTFHGHASLQPTRSLTTLLTSVGCGSGVILLVPGLLHFCSLHQLDPICRQHPPTTHQPLTKATVADAPPFRFQPLHSSAALPCPARPSHGLHAAPSPAILLEGRGGVASAAPYRGESGATLVCSNVLRRVKPRPIKA</sequence>
<dbReference type="EMBL" id="JAWRVI010000001">
    <property type="protein sequence ID" value="KAK4095337.1"/>
    <property type="molecule type" value="Genomic_DNA"/>
</dbReference>
<protein>
    <submittedName>
        <fullName evidence="1">Uncharacterized protein</fullName>
    </submittedName>
</protein>
<evidence type="ECO:0000313" key="1">
    <source>
        <dbReference type="EMBL" id="KAK4095337.1"/>
    </source>
</evidence>
<accession>A0ABR0CGU9</accession>
<reference evidence="1 2" key="1">
    <citation type="journal article" date="2024" name="Microbiol. Resour. Announc.">
        <title>Genome annotations for the ascomycete fungi Trichoderma harzianum, Trichoderma aggressivum, and Purpureocillium lilacinum.</title>
        <authorList>
            <person name="Beijen E.P.W."/>
            <person name="Ohm R.A."/>
        </authorList>
    </citation>
    <scope>NUCLEOTIDE SEQUENCE [LARGE SCALE GENOMIC DNA]</scope>
    <source>
        <strain evidence="1 2">CBS 150709</strain>
    </source>
</reference>
<keyword evidence="2" id="KW-1185">Reference proteome</keyword>
<evidence type="ECO:0000313" key="2">
    <source>
        <dbReference type="Proteomes" id="UP001287286"/>
    </source>
</evidence>
<comment type="caution">
    <text evidence="1">The sequence shown here is derived from an EMBL/GenBank/DDBJ whole genome shotgun (WGS) entry which is preliminary data.</text>
</comment>
<organism evidence="1 2">
    <name type="scientific">Purpureocillium lilacinum</name>
    <name type="common">Paecilomyces lilacinus</name>
    <dbReference type="NCBI Taxonomy" id="33203"/>
    <lineage>
        <taxon>Eukaryota</taxon>
        <taxon>Fungi</taxon>
        <taxon>Dikarya</taxon>
        <taxon>Ascomycota</taxon>
        <taxon>Pezizomycotina</taxon>
        <taxon>Sordariomycetes</taxon>
        <taxon>Hypocreomycetidae</taxon>
        <taxon>Hypocreales</taxon>
        <taxon>Ophiocordycipitaceae</taxon>
        <taxon>Purpureocillium</taxon>
    </lineage>
</organism>
<dbReference type="Proteomes" id="UP001287286">
    <property type="component" value="Unassembled WGS sequence"/>
</dbReference>